<dbReference type="EMBL" id="JARJLG010000010">
    <property type="protein sequence ID" value="KAJ7777613.1"/>
    <property type="molecule type" value="Genomic_DNA"/>
</dbReference>
<feature type="chain" id="PRO_5042058137" evidence="3">
    <location>
        <begin position="25"/>
        <end position="360"/>
    </location>
</feature>
<keyword evidence="2" id="KW-0812">Transmembrane</keyword>
<proteinExistence type="predicted"/>
<evidence type="ECO:0000256" key="1">
    <source>
        <dbReference type="SAM" id="MobiDB-lite"/>
    </source>
</evidence>
<sequence>MIPTFVVLVLQAFLALSSCGQVLTNTTIDDTNLQYWSYGTESQGKWTAVTAQTPCSGCSAQPDPSQAYDQSWHDGYRTTGAFTFQVYIYGIDWQDDSNVTFSMENPPNAPITGFHYHSDPGSYAYNVLFFSATGLDPTVSHTVNWLNTPTFLDNGSMLFDYAVVTVDSQQSSSSAIGIVTSGTSLSLCCFPPPPQSSPSFSTLGNRTSLSISQSSSASSQSSSQSSSASSQSVPPPPPPPSPKSKSKTGAIVGAVVGVVGVLALLGVPFIFWRRRHSSMDSSVNLQLVSPYLSAVMSETHPAPEVSVPSQPTSPSNLTRSLVGDPHPNTPGSAAPDPKVQLEERVRNLEDLLISQPPAYT</sequence>
<feature type="compositionally biased region" description="Pro residues" evidence="1">
    <location>
        <begin position="233"/>
        <end position="242"/>
    </location>
</feature>
<keyword evidence="5" id="KW-1185">Reference proteome</keyword>
<dbReference type="Proteomes" id="UP001215280">
    <property type="component" value="Unassembled WGS sequence"/>
</dbReference>
<feature type="signal peptide" evidence="3">
    <location>
        <begin position="1"/>
        <end position="24"/>
    </location>
</feature>
<feature type="compositionally biased region" description="Polar residues" evidence="1">
    <location>
        <begin position="307"/>
        <end position="319"/>
    </location>
</feature>
<feature type="transmembrane region" description="Helical" evidence="2">
    <location>
        <begin position="250"/>
        <end position="272"/>
    </location>
</feature>
<accession>A0AAD7NW98</accession>
<keyword evidence="2" id="KW-1133">Transmembrane helix</keyword>
<keyword evidence="2" id="KW-0472">Membrane</keyword>
<dbReference type="AlphaFoldDB" id="A0AAD7NW98"/>
<evidence type="ECO:0000313" key="4">
    <source>
        <dbReference type="EMBL" id="KAJ7777613.1"/>
    </source>
</evidence>
<reference evidence="4" key="1">
    <citation type="submission" date="2023-03" db="EMBL/GenBank/DDBJ databases">
        <title>Massive genome expansion in bonnet fungi (Mycena s.s.) driven by repeated elements and novel gene families across ecological guilds.</title>
        <authorList>
            <consortium name="Lawrence Berkeley National Laboratory"/>
            <person name="Harder C.B."/>
            <person name="Miyauchi S."/>
            <person name="Viragh M."/>
            <person name="Kuo A."/>
            <person name="Thoen E."/>
            <person name="Andreopoulos B."/>
            <person name="Lu D."/>
            <person name="Skrede I."/>
            <person name="Drula E."/>
            <person name="Henrissat B."/>
            <person name="Morin E."/>
            <person name="Kohler A."/>
            <person name="Barry K."/>
            <person name="LaButti K."/>
            <person name="Morin E."/>
            <person name="Salamov A."/>
            <person name="Lipzen A."/>
            <person name="Mereny Z."/>
            <person name="Hegedus B."/>
            <person name="Baldrian P."/>
            <person name="Stursova M."/>
            <person name="Weitz H."/>
            <person name="Taylor A."/>
            <person name="Grigoriev I.V."/>
            <person name="Nagy L.G."/>
            <person name="Martin F."/>
            <person name="Kauserud H."/>
        </authorList>
    </citation>
    <scope>NUCLEOTIDE SEQUENCE</scope>
    <source>
        <strain evidence="4">CBHHK188m</strain>
    </source>
</reference>
<feature type="region of interest" description="Disordered" evidence="1">
    <location>
        <begin position="302"/>
        <end position="338"/>
    </location>
</feature>
<evidence type="ECO:0000256" key="2">
    <source>
        <dbReference type="SAM" id="Phobius"/>
    </source>
</evidence>
<evidence type="ECO:0000256" key="3">
    <source>
        <dbReference type="SAM" id="SignalP"/>
    </source>
</evidence>
<protein>
    <submittedName>
        <fullName evidence="4">Uncharacterized protein</fullName>
    </submittedName>
</protein>
<keyword evidence="3" id="KW-0732">Signal</keyword>
<organism evidence="4 5">
    <name type="scientific">Mycena maculata</name>
    <dbReference type="NCBI Taxonomy" id="230809"/>
    <lineage>
        <taxon>Eukaryota</taxon>
        <taxon>Fungi</taxon>
        <taxon>Dikarya</taxon>
        <taxon>Basidiomycota</taxon>
        <taxon>Agaricomycotina</taxon>
        <taxon>Agaricomycetes</taxon>
        <taxon>Agaricomycetidae</taxon>
        <taxon>Agaricales</taxon>
        <taxon>Marasmiineae</taxon>
        <taxon>Mycenaceae</taxon>
        <taxon>Mycena</taxon>
    </lineage>
</organism>
<evidence type="ECO:0000313" key="5">
    <source>
        <dbReference type="Proteomes" id="UP001215280"/>
    </source>
</evidence>
<name>A0AAD7NW98_9AGAR</name>
<feature type="region of interest" description="Disordered" evidence="1">
    <location>
        <begin position="197"/>
        <end position="247"/>
    </location>
</feature>
<feature type="compositionally biased region" description="Low complexity" evidence="1">
    <location>
        <begin position="208"/>
        <end position="232"/>
    </location>
</feature>
<gene>
    <name evidence="4" type="ORF">DFH07DRAFT_766363</name>
</gene>
<comment type="caution">
    <text evidence="4">The sequence shown here is derived from an EMBL/GenBank/DDBJ whole genome shotgun (WGS) entry which is preliminary data.</text>
</comment>